<feature type="coiled-coil region" evidence="1">
    <location>
        <begin position="45"/>
        <end position="72"/>
    </location>
</feature>
<reference evidence="2" key="1">
    <citation type="submission" date="2021-01" db="EMBL/GenBank/DDBJ databases">
        <authorList>
            <person name="Kaushik A."/>
        </authorList>
    </citation>
    <scope>NUCLEOTIDE SEQUENCE</scope>
    <source>
        <strain evidence="2">AG2-2IIIB</strain>
    </source>
</reference>
<dbReference type="Proteomes" id="UP000663843">
    <property type="component" value="Unassembled WGS sequence"/>
</dbReference>
<sequence>MGQEISHSQYPPDGVLKPGTYRIFNALAGTSIQVSDHDPTKVVAWEQHDGENQQLQQDLKSKENALSRAHKVNEESANLPGQHNVMESLSQQQAETATLQSKMDRVEYLMSQMMGKSGGDTGTSDAD</sequence>
<protein>
    <submittedName>
        <fullName evidence="2">Uncharacterized protein</fullName>
    </submittedName>
</protein>
<dbReference type="SUPFAM" id="SSF50370">
    <property type="entry name" value="Ricin B-like lectins"/>
    <property type="match status" value="1"/>
</dbReference>
<dbReference type="AlphaFoldDB" id="A0A8H2X4Z6"/>
<organism evidence="2 3">
    <name type="scientific">Rhizoctonia solani</name>
    <dbReference type="NCBI Taxonomy" id="456999"/>
    <lineage>
        <taxon>Eukaryota</taxon>
        <taxon>Fungi</taxon>
        <taxon>Dikarya</taxon>
        <taxon>Basidiomycota</taxon>
        <taxon>Agaricomycotina</taxon>
        <taxon>Agaricomycetes</taxon>
        <taxon>Cantharellales</taxon>
        <taxon>Ceratobasidiaceae</taxon>
        <taxon>Rhizoctonia</taxon>
    </lineage>
</organism>
<dbReference type="EMBL" id="CAJMWT010001655">
    <property type="protein sequence ID" value="CAE6413419.1"/>
    <property type="molecule type" value="Genomic_DNA"/>
</dbReference>
<dbReference type="Gene3D" id="2.80.10.50">
    <property type="match status" value="1"/>
</dbReference>
<keyword evidence="1" id="KW-0175">Coiled coil</keyword>
<name>A0A8H2X4Z6_9AGAM</name>
<accession>A0A8H2X4Z6</accession>
<comment type="caution">
    <text evidence="2">The sequence shown here is derived from an EMBL/GenBank/DDBJ whole genome shotgun (WGS) entry which is preliminary data.</text>
</comment>
<gene>
    <name evidence="2" type="ORF">RDB_LOCUS46552</name>
</gene>
<evidence type="ECO:0000313" key="2">
    <source>
        <dbReference type="EMBL" id="CAE6413419.1"/>
    </source>
</evidence>
<proteinExistence type="predicted"/>
<dbReference type="InterPro" id="IPR035992">
    <property type="entry name" value="Ricin_B-like_lectins"/>
</dbReference>
<evidence type="ECO:0000313" key="3">
    <source>
        <dbReference type="Proteomes" id="UP000663843"/>
    </source>
</evidence>
<evidence type="ECO:0000256" key="1">
    <source>
        <dbReference type="SAM" id="Coils"/>
    </source>
</evidence>